<protein>
    <submittedName>
        <fullName evidence="2">Uncharacterized protein</fullName>
    </submittedName>
</protein>
<dbReference type="PROSITE" id="PS50005">
    <property type="entry name" value="TPR"/>
    <property type="match status" value="1"/>
</dbReference>
<comment type="caution">
    <text evidence="2">The sequence shown here is derived from an EMBL/GenBank/DDBJ whole genome shotgun (WGS) entry which is preliminary data.</text>
</comment>
<gene>
    <name evidence="2" type="ORF">Zmor_017365</name>
</gene>
<organism evidence="2 3">
    <name type="scientific">Zophobas morio</name>
    <dbReference type="NCBI Taxonomy" id="2755281"/>
    <lineage>
        <taxon>Eukaryota</taxon>
        <taxon>Metazoa</taxon>
        <taxon>Ecdysozoa</taxon>
        <taxon>Arthropoda</taxon>
        <taxon>Hexapoda</taxon>
        <taxon>Insecta</taxon>
        <taxon>Pterygota</taxon>
        <taxon>Neoptera</taxon>
        <taxon>Endopterygota</taxon>
        <taxon>Coleoptera</taxon>
        <taxon>Polyphaga</taxon>
        <taxon>Cucujiformia</taxon>
        <taxon>Tenebrionidae</taxon>
        <taxon>Zophobas</taxon>
    </lineage>
</organism>
<dbReference type="EMBL" id="JALNTZ010000005">
    <property type="protein sequence ID" value="KAJ3651315.1"/>
    <property type="molecule type" value="Genomic_DNA"/>
</dbReference>
<keyword evidence="3" id="KW-1185">Reference proteome</keyword>
<name>A0AA38I8C1_9CUCU</name>
<dbReference type="AlphaFoldDB" id="A0AA38I8C1"/>
<evidence type="ECO:0000313" key="2">
    <source>
        <dbReference type="EMBL" id="KAJ3651315.1"/>
    </source>
</evidence>
<dbReference type="Gene3D" id="1.25.40.10">
    <property type="entry name" value="Tetratricopeptide repeat domain"/>
    <property type="match status" value="1"/>
</dbReference>
<evidence type="ECO:0000313" key="3">
    <source>
        <dbReference type="Proteomes" id="UP001168821"/>
    </source>
</evidence>
<proteinExistence type="predicted"/>
<keyword evidence="1" id="KW-0802">TPR repeat</keyword>
<dbReference type="InterPro" id="IPR019734">
    <property type="entry name" value="TPR_rpt"/>
</dbReference>
<dbReference type="Proteomes" id="UP001168821">
    <property type="component" value="Unassembled WGS sequence"/>
</dbReference>
<sequence length="303" mass="35117">MFQQAGEEFQRQSYLIETMIDRNRSLTQASKLKDEAIQLIKKEEYFLALNKFDDALNKHEEAREVENTGLCQHFSTKAMKKQIEQITLAIENTKSKVLIQKAKEAAKQHFFEFALEKLDRVKAFANQSETDECIKSEESHVLNLCGDTMLKEGLLWEKEGHLERAQDKFEKAKSSFQKVVSLDENERVLFTKVKCWFAQNIGLSKEIQQKLRLCELKISANGIFAKAIELKKSAVEMVKSEQYQMVVDKYNAALTRFEEAKTQYVEGEQYKKEYFADSVAIVNKQIQEITNAMENAIKTRVLK</sequence>
<evidence type="ECO:0000256" key="1">
    <source>
        <dbReference type="PROSITE-ProRule" id="PRU00339"/>
    </source>
</evidence>
<dbReference type="InterPro" id="IPR011990">
    <property type="entry name" value="TPR-like_helical_dom_sf"/>
</dbReference>
<dbReference type="SUPFAM" id="SSF48452">
    <property type="entry name" value="TPR-like"/>
    <property type="match status" value="1"/>
</dbReference>
<reference evidence="2" key="1">
    <citation type="journal article" date="2023" name="G3 (Bethesda)">
        <title>Whole genome assemblies of Zophobas morio and Tenebrio molitor.</title>
        <authorList>
            <person name="Kaur S."/>
            <person name="Stinson S.A."/>
            <person name="diCenzo G.C."/>
        </authorList>
    </citation>
    <scope>NUCLEOTIDE SEQUENCE</scope>
    <source>
        <strain evidence="2">QUZm001</strain>
    </source>
</reference>
<feature type="repeat" description="TPR" evidence="1">
    <location>
        <begin position="153"/>
        <end position="186"/>
    </location>
</feature>
<accession>A0AA38I8C1</accession>